<dbReference type="InterPro" id="IPR002508">
    <property type="entry name" value="MurNAc-LAA_cat"/>
</dbReference>
<keyword evidence="5" id="KW-0732">Signal</keyword>
<dbReference type="CDD" id="cd02696">
    <property type="entry name" value="MurNAc-LAA"/>
    <property type="match status" value="1"/>
</dbReference>
<dbReference type="SUPFAM" id="SSF53187">
    <property type="entry name" value="Zn-dependent exopeptidases"/>
    <property type="match status" value="1"/>
</dbReference>
<dbReference type="PANTHER" id="PTHR30404:SF0">
    <property type="entry name" value="N-ACETYLMURAMOYL-L-ALANINE AMIDASE AMIC"/>
    <property type="match status" value="1"/>
</dbReference>
<comment type="caution">
    <text evidence="7">The sequence shown here is derived from an EMBL/GenBank/DDBJ whole genome shotgun (WGS) entry which is preliminary data.</text>
</comment>
<reference evidence="8" key="1">
    <citation type="journal article" date="2019" name="Int. J. Syst. Evol. Microbiol.">
        <title>The Global Catalogue of Microorganisms (GCM) 10K type strain sequencing project: providing services to taxonomists for standard genome sequencing and annotation.</title>
        <authorList>
            <consortium name="The Broad Institute Genomics Platform"/>
            <consortium name="The Broad Institute Genome Sequencing Center for Infectious Disease"/>
            <person name="Wu L."/>
            <person name="Ma J."/>
        </authorList>
    </citation>
    <scope>NUCLEOTIDE SEQUENCE [LARGE SCALE GENOMIC DNA]</scope>
    <source>
        <strain evidence="8">CGMCC 1.12606</strain>
    </source>
</reference>
<protein>
    <recommendedName>
        <fullName evidence="2">N-acetylmuramoyl-L-alanine amidase</fullName>
        <ecNumber evidence="2">3.5.1.28</ecNumber>
    </recommendedName>
</protein>
<dbReference type="Gene3D" id="3.40.630.40">
    <property type="entry name" value="Zn-dependent exopeptidases"/>
    <property type="match status" value="1"/>
</dbReference>
<feature type="region of interest" description="Disordered" evidence="4">
    <location>
        <begin position="266"/>
        <end position="326"/>
    </location>
</feature>
<keyword evidence="3" id="KW-0378">Hydrolase</keyword>
<dbReference type="PANTHER" id="PTHR30404">
    <property type="entry name" value="N-ACETYLMURAMOYL-L-ALANINE AMIDASE"/>
    <property type="match status" value="1"/>
</dbReference>
<dbReference type="Pfam" id="PF01520">
    <property type="entry name" value="Amidase_3"/>
    <property type="match status" value="1"/>
</dbReference>
<evidence type="ECO:0000256" key="1">
    <source>
        <dbReference type="ARBA" id="ARBA00001561"/>
    </source>
</evidence>
<feature type="signal peptide" evidence="5">
    <location>
        <begin position="1"/>
        <end position="25"/>
    </location>
</feature>
<evidence type="ECO:0000256" key="4">
    <source>
        <dbReference type="SAM" id="MobiDB-lite"/>
    </source>
</evidence>
<organism evidence="7 8">
    <name type="scientific">Muriicola marianensis</name>
    <dbReference type="NCBI Taxonomy" id="1324801"/>
    <lineage>
        <taxon>Bacteria</taxon>
        <taxon>Pseudomonadati</taxon>
        <taxon>Bacteroidota</taxon>
        <taxon>Flavobacteriia</taxon>
        <taxon>Flavobacteriales</taxon>
        <taxon>Flavobacteriaceae</taxon>
        <taxon>Muriicola</taxon>
    </lineage>
</organism>
<feature type="compositionally biased region" description="Basic and acidic residues" evidence="4">
    <location>
        <begin position="283"/>
        <end position="298"/>
    </location>
</feature>
<evidence type="ECO:0000256" key="5">
    <source>
        <dbReference type="SAM" id="SignalP"/>
    </source>
</evidence>
<feature type="compositionally biased region" description="Polar residues" evidence="4">
    <location>
        <begin position="266"/>
        <end position="275"/>
    </location>
</feature>
<evidence type="ECO:0000313" key="8">
    <source>
        <dbReference type="Proteomes" id="UP000625780"/>
    </source>
</evidence>
<gene>
    <name evidence="7" type="ORF">GCM10011361_05470</name>
</gene>
<evidence type="ECO:0000259" key="6">
    <source>
        <dbReference type="SMART" id="SM00646"/>
    </source>
</evidence>
<evidence type="ECO:0000313" key="7">
    <source>
        <dbReference type="EMBL" id="GGD41337.1"/>
    </source>
</evidence>
<dbReference type="EC" id="3.5.1.28" evidence="2"/>
<keyword evidence="8" id="KW-1185">Reference proteome</keyword>
<comment type="catalytic activity">
    <reaction evidence="1">
        <text>Hydrolyzes the link between N-acetylmuramoyl residues and L-amino acid residues in certain cell-wall glycopeptides.</text>
        <dbReference type="EC" id="3.5.1.28"/>
    </reaction>
</comment>
<feature type="chain" id="PRO_5047006639" description="N-acetylmuramoyl-L-alanine amidase" evidence="5">
    <location>
        <begin position="26"/>
        <end position="421"/>
    </location>
</feature>
<sequence length="421" mass="46336">MPTAMNKKLLFAVCFSFILTASLSASDPVPASRGDEGFVVVLDAGHGGHDPGNLGNGYMEKNIALNIVLKIGEELKKIPGVKVVYTRDDDSFVDLFVRGEIANKADADLFVSVHCDSHTSNAHGAGTFVLGLHANKQNFEVAKKENSVIYLEDNYEARYAAYDINSPESVIGMTIMQEEFLDQSILLAKLIQDNFTSKLKRNDRKVKQAGFIVLHQTFMPSVLIETGFLTNKEEGRYLNSPKGQTEMGKAIAEAILKYRNSIPDEQTVISNGTPQKTPPVVRDVPKPADPDLKTEKTLETGTENPGSGKSETVVASKAEKEQESQSVRMQVAREGVTFKVQIMASSKNLAPGSAEFKGLNKISKEPVNNLFRYLYGETDTYMGAKLLKNNADMKGFTTSYIVAYKDGKRIPLQEALKYEDE</sequence>
<name>A0ABQ1QRL7_9FLAO</name>
<evidence type="ECO:0000256" key="3">
    <source>
        <dbReference type="ARBA" id="ARBA00022801"/>
    </source>
</evidence>
<evidence type="ECO:0000256" key="2">
    <source>
        <dbReference type="ARBA" id="ARBA00011901"/>
    </source>
</evidence>
<dbReference type="EMBL" id="BMFH01000001">
    <property type="protein sequence ID" value="GGD41337.1"/>
    <property type="molecule type" value="Genomic_DNA"/>
</dbReference>
<dbReference type="InterPro" id="IPR050695">
    <property type="entry name" value="N-acetylmuramoyl_amidase_3"/>
</dbReference>
<accession>A0ABQ1QRL7</accession>
<dbReference type="Proteomes" id="UP000625780">
    <property type="component" value="Unassembled WGS sequence"/>
</dbReference>
<feature type="domain" description="MurNAc-LAA" evidence="6">
    <location>
        <begin position="99"/>
        <end position="256"/>
    </location>
</feature>
<dbReference type="SMART" id="SM00646">
    <property type="entry name" value="Ami_3"/>
    <property type="match status" value="1"/>
</dbReference>
<proteinExistence type="predicted"/>